<dbReference type="EMBL" id="CAKMMW010000019">
    <property type="protein sequence ID" value="CAH1220689.1"/>
    <property type="molecule type" value="Genomic_DNA"/>
</dbReference>
<evidence type="ECO:0000259" key="10">
    <source>
        <dbReference type="PROSITE" id="PS50110"/>
    </source>
</evidence>
<accession>A0ABN8H2L8</accession>
<reference evidence="11" key="1">
    <citation type="submission" date="2022-01" db="EMBL/GenBank/DDBJ databases">
        <authorList>
            <person name="Criscuolo A."/>
        </authorList>
    </citation>
    <scope>NUCLEOTIDE SEQUENCE</scope>
    <source>
        <strain evidence="11">CIP111891</strain>
    </source>
</reference>
<gene>
    <name evidence="11" type="primary">rssB_25</name>
    <name evidence="11" type="ORF">PAECIP111891_05084</name>
</gene>
<dbReference type="Pfam" id="PF00072">
    <property type="entry name" value="Response_reg"/>
    <property type="match status" value="1"/>
</dbReference>
<dbReference type="InterPro" id="IPR011006">
    <property type="entry name" value="CheY-like_superfamily"/>
</dbReference>
<keyword evidence="4" id="KW-0902">Two-component regulatory system</keyword>
<evidence type="ECO:0000256" key="6">
    <source>
        <dbReference type="ARBA" id="ARBA00023125"/>
    </source>
</evidence>
<comment type="caution">
    <text evidence="11">The sequence shown here is derived from an EMBL/GenBank/DDBJ whole genome shotgun (WGS) entry which is preliminary data.</text>
</comment>
<evidence type="ECO:0000259" key="9">
    <source>
        <dbReference type="PROSITE" id="PS01124"/>
    </source>
</evidence>
<dbReference type="Gene3D" id="3.40.50.2300">
    <property type="match status" value="1"/>
</dbReference>
<comment type="subcellular location">
    <subcellularLocation>
        <location evidence="1">Cytoplasm</location>
    </subcellularLocation>
</comment>
<evidence type="ECO:0000256" key="3">
    <source>
        <dbReference type="ARBA" id="ARBA00022553"/>
    </source>
</evidence>
<evidence type="ECO:0000256" key="2">
    <source>
        <dbReference type="ARBA" id="ARBA00022490"/>
    </source>
</evidence>
<name>A0ABN8H2L8_9BACL</name>
<evidence type="ECO:0000256" key="5">
    <source>
        <dbReference type="ARBA" id="ARBA00023015"/>
    </source>
</evidence>
<keyword evidence="2" id="KW-0963">Cytoplasm</keyword>
<dbReference type="RefSeq" id="WP_236291197.1">
    <property type="nucleotide sequence ID" value="NZ_CAKMMW010000019.1"/>
</dbReference>
<feature type="modified residue" description="4-aspartylphosphate" evidence="8">
    <location>
        <position position="55"/>
    </location>
</feature>
<keyword evidence="7" id="KW-0804">Transcription</keyword>
<dbReference type="InterPro" id="IPR018060">
    <property type="entry name" value="HTH_AraC"/>
</dbReference>
<dbReference type="SUPFAM" id="SSF52172">
    <property type="entry name" value="CheY-like"/>
    <property type="match status" value="1"/>
</dbReference>
<evidence type="ECO:0000313" key="11">
    <source>
        <dbReference type="EMBL" id="CAH1220689.1"/>
    </source>
</evidence>
<dbReference type="PROSITE" id="PS01124">
    <property type="entry name" value="HTH_ARAC_FAMILY_2"/>
    <property type="match status" value="1"/>
</dbReference>
<dbReference type="Pfam" id="PF12833">
    <property type="entry name" value="HTH_18"/>
    <property type="match status" value="1"/>
</dbReference>
<dbReference type="SMART" id="SM00448">
    <property type="entry name" value="REC"/>
    <property type="match status" value="1"/>
</dbReference>
<sequence>MIRIMVVEDEKAIRLGIVSMIEHMELHVSVVGSFANGLEAVQFLSKQAVDVIITDISMPRMDGFELAEHVRLTHPDTNIIILSGYNQFDYVRNALRSGVSDYLVKPVNKKELHQVLQKLMDHRLQERMRKGQTTDLLLQSYLAGELKADQLEVLWESFSTYSGHAIPCVFVVCKAKQTMISTISQRSHMDTSMPEMITCTLTPNLQLFIVFGVGDVEALAQTIRGDKADLRGISSVISRFEDWPRGYSEAISAYCLHWHNIDRISLIPYAEPSYHRSEMTMMVSLIDSLLQNSSKWMDREELNKLKDQLYHRSKRIQIHWADLCRVLGYLLYQLRMRISDATNRSLLSQPDSNEIELQLCEHEVLQDVFDDIFDRVDRLLGDMELEPGAYERKVVSTVKKIIEQTYNREIELSELANKVHLTANYVSFLFRKETGMTITEYIMDLRVSKAKELLLNQLELKTYEVGQAVGYPDAAYFNRLFKKVVGTTPRMYREQTQITQMPN</sequence>
<dbReference type="PANTHER" id="PTHR42713">
    <property type="entry name" value="HISTIDINE KINASE-RELATED"/>
    <property type="match status" value="1"/>
</dbReference>
<feature type="domain" description="HTH araC/xylS-type" evidence="9">
    <location>
        <begin position="396"/>
        <end position="495"/>
    </location>
</feature>
<dbReference type="PANTHER" id="PTHR42713:SF3">
    <property type="entry name" value="TRANSCRIPTIONAL REGULATORY PROTEIN HPTR"/>
    <property type="match status" value="1"/>
</dbReference>
<keyword evidence="3 8" id="KW-0597">Phosphoprotein</keyword>
<protein>
    <submittedName>
        <fullName evidence="11">Regulator of RpoS</fullName>
    </submittedName>
</protein>
<organism evidence="11 12">
    <name type="scientific">Paenibacillus allorhizoplanae</name>
    <dbReference type="NCBI Taxonomy" id="2905648"/>
    <lineage>
        <taxon>Bacteria</taxon>
        <taxon>Bacillati</taxon>
        <taxon>Bacillota</taxon>
        <taxon>Bacilli</taxon>
        <taxon>Bacillales</taxon>
        <taxon>Paenibacillaceae</taxon>
        <taxon>Paenibacillus</taxon>
    </lineage>
</organism>
<dbReference type="InterPro" id="IPR001789">
    <property type="entry name" value="Sig_transdc_resp-reg_receiver"/>
</dbReference>
<dbReference type="SMART" id="SM00342">
    <property type="entry name" value="HTH_ARAC"/>
    <property type="match status" value="1"/>
</dbReference>
<dbReference type="Gene3D" id="1.10.10.60">
    <property type="entry name" value="Homeodomain-like"/>
    <property type="match status" value="2"/>
</dbReference>
<dbReference type="InterPro" id="IPR051552">
    <property type="entry name" value="HptR"/>
</dbReference>
<keyword evidence="12" id="KW-1185">Reference proteome</keyword>
<evidence type="ECO:0000313" key="12">
    <source>
        <dbReference type="Proteomes" id="UP000838821"/>
    </source>
</evidence>
<dbReference type="Proteomes" id="UP000838821">
    <property type="component" value="Unassembled WGS sequence"/>
</dbReference>
<evidence type="ECO:0000256" key="1">
    <source>
        <dbReference type="ARBA" id="ARBA00004496"/>
    </source>
</evidence>
<evidence type="ECO:0000256" key="4">
    <source>
        <dbReference type="ARBA" id="ARBA00023012"/>
    </source>
</evidence>
<keyword evidence="6" id="KW-0238">DNA-binding</keyword>
<keyword evidence="5" id="KW-0805">Transcription regulation</keyword>
<dbReference type="SUPFAM" id="SSF46689">
    <property type="entry name" value="Homeodomain-like"/>
    <property type="match status" value="2"/>
</dbReference>
<evidence type="ECO:0000256" key="8">
    <source>
        <dbReference type="PROSITE-ProRule" id="PRU00169"/>
    </source>
</evidence>
<evidence type="ECO:0000256" key="7">
    <source>
        <dbReference type="ARBA" id="ARBA00023163"/>
    </source>
</evidence>
<dbReference type="InterPro" id="IPR009057">
    <property type="entry name" value="Homeodomain-like_sf"/>
</dbReference>
<dbReference type="PROSITE" id="PS50110">
    <property type="entry name" value="RESPONSE_REGULATORY"/>
    <property type="match status" value="1"/>
</dbReference>
<dbReference type="CDD" id="cd17536">
    <property type="entry name" value="REC_YesN-like"/>
    <property type="match status" value="1"/>
</dbReference>
<proteinExistence type="predicted"/>
<feature type="domain" description="Response regulatory" evidence="10">
    <location>
        <begin position="3"/>
        <end position="120"/>
    </location>
</feature>